<dbReference type="Proteomes" id="UP001152523">
    <property type="component" value="Unassembled WGS sequence"/>
</dbReference>
<dbReference type="AlphaFoldDB" id="A0AAV0ETM8"/>
<sequence>MVFCAQRNGRTEITSSDKRPSPTPHGGPDSWPEVFGAEIPLDGQFGVETHTPGIVRSLTWAEIVRLESDRRDGGRGEVSTSVGRIVHSQDKENHLMTKVNETSRNTPPIQATSDDSWELSERFNFFGEEGFDSIKIESKLFRLAARNNEIDFFEIQNSSLKRINFKTEIAPQIYHYIHNLTRSEKLAK</sequence>
<name>A0AAV0ETM8_9ASTE</name>
<keyword evidence="3" id="KW-1185">Reference proteome</keyword>
<evidence type="ECO:0000313" key="3">
    <source>
        <dbReference type="Proteomes" id="UP001152523"/>
    </source>
</evidence>
<protein>
    <submittedName>
        <fullName evidence="2">Uncharacterized protein</fullName>
    </submittedName>
</protein>
<dbReference type="EMBL" id="CAMAPF010000943">
    <property type="protein sequence ID" value="CAH9126637.1"/>
    <property type="molecule type" value="Genomic_DNA"/>
</dbReference>
<comment type="caution">
    <text evidence="2">The sequence shown here is derived from an EMBL/GenBank/DDBJ whole genome shotgun (WGS) entry which is preliminary data.</text>
</comment>
<feature type="non-terminal residue" evidence="2">
    <location>
        <position position="188"/>
    </location>
</feature>
<feature type="region of interest" description="Disordered" evidence="1">
    <location>
        <begin position="1"/>
        <end position="32"/>
    </location>
</feature>
<evidence type="ECO:0000256" key="1">
    <source>
        <dbReference type="SAM" id="MobiDB-lite"/>
    </source>
</evidence>
<evidence type="ECO:0000313" key="2">
    <source>
        <dbReference type="EMBL" id="CAH9126637.1"/>
    </source>
</evidence>
<gene>
    <name evidence="2" type="ORF">CEPIT_LOCUS27687</name>
</gene>
<reference evidence="2" key="1">
    <citation type="submission" date="2022-07" db="EMBL/GenBank/DDBJ databases">
        <authorList>
            <person name="Macas J."/>
            <person name="Novak P."/>
            <person name="Neumann P."/>
        </authorList>
    </citation>
    <scope>NUCLEOTIDE SEQUENCE</scope>
</reference>
<proteinExistence type="predicted"/>
<organism evidence="2 3">
    <name type="scientific">Cuscuta epithymum</name>
    <dbReference type="NCBI Taxonomy" id="186058"/>
    <lineage>
        <taxon>Eukaryota</taxon>
        <taxon>Viridiplantae</taxon>
        <taxon>Streptophyta</taxon>
        <taxon>Embryophyta</taxon>
        <taxon>Tracheophyta</taxon>
        <taxon>Spermatophyta</taxon>
        <taxon>Magnoliopsida</taxon>
        <taxon>eudicotyledons</taxon>
        <taxon>Gunneridae</taxon>
        <taxon>Pentapetalae</taxon>
        <taxon>asterids</taxon>
        <taxon>lamiids</taxon>
        <taxon>Solanales</taxon>
        <taxon>Convolvulaceae</taxon>
        <taxon>Cuscuteae</taxon>
        <taxon>Cuscuta</taxon>
        <taxon>Cuscuta subgen. Cuscuta</taxon>
    </lineage>
</organism>
<accession>A0AAV0ETM8</accession>